<gene>
    <name evidence="2" type="ORF">ERS852571_01357</name>
    <name evidence="3" type="ORF">G5A72_14175</name>
</gene>
<feature type="domain" description="Microbial-type PARG catalytic" evidence="1">
    <location>
        <begin position="54"/>
        <end position="185"/>
    </location>
</feature>
<sequence>MKRKSGNIEDIKFDYKTQHGQAAIGNPIPLRRSNQTSSFWVDRNLQKEAAIQHTKDMEEQFRDRIVYSRENTKLYDVDWKCLPTAKGQHIPSLDVVNIDSVSAIFRYAEAGKKTVVLNLANYKKAGGMFIQGSRSKEEEYLCHDSYLYNVLTAFPEYYDWNRQHTNRSLYLNRALYSPDIYFFQDGHKVLCDVITCAAPNRAAALKYHGVSNEENLDAVTSRIRFILEIAETQKVDTLILGAFGADVLGQKGMEVAKIFRDILRKNGWSFQKVIFAIPDYRRYGNYNKFRKVIKEK</sequence>
<dbReference type="RefSeq" id="WP_055072722.1">
    <property type="nucleotide sequence ID" value="NZ_CYXY01000007.1"/>
</dbReference>
<dbReference type="PANTHER" id="PTHR35596">
    <property type="entry name" value="DUF2263 DOMAIN-CONTAINING PROTEIN"/>
    <property type="match status" value="1"/>
</dbReference>
<dbReference type="Pfam" id="PF10021">
    <property type="entry name" value="PARG_cat_microb"/>
    <property type="match status" value="1"/>
</dbReference>
<dbReference type="NCBIfam" id="TIGR02452">
    <property type="entry name" value="TIGR02452 family protein"/>
    <property type="match status" value="1"/>
</dbReference>
<evidence type="ECO:0000259" key="1">
    <source>
        <dbReference type="Pfam" id="PF10021"/>
    </source>
</evidence>
<proteinExistence type="predicted"/>
<accession>A0A173SQ15</accession>
<evidence type="ECO:0000313" key="4">
    <source>
        <dbReference type="Proteomes" id="UP000095553"/>
    </source>
</evidence>
<dbReference type="InterPro" id="IPR019261">
    <property type="entry name" value="PARG_cat_microbial"/>
</dbReference>
<dbReference type="PANTHER" id="PTHR35596:SF1">
    <property type="entry name" value="MICROBIAL-TYPE PARG CATALYTIC DOMAIN-CONTAINING PROTEIN"/>
    <property type="match status" value="1"/>
</dbReference>
<reference evidence="3" key="3">
    <citation type="submission" date="2020-02" db="EMBL/GenBank/DDBJ databases">
        <authorList>
            <person name="Littmann E."/>
            <person name="Sorbara M."/>
        </authorList>
    </citation>
    <scope>NUCLEOTIDE SEQUENCE</scope>
    <source>
        <strain evidence="3">MSK.14.57</strain>
    </source>
</reference>
<dbReference type="Gene3D" id="3.40.220.10">
    <property type="entry name" value="Leucine Aminopeptidase, subunit E, domain 1"/>
    <property type="match status" value="1"/>
</dbReference>
<evidence type="ECO:0000313" key="2">
    <source>
        <dbReference type="EMBL" id="CUM91705.1"/>
    </source>
</evidence>
<evidence type="ECO:0000313" key="3">
    <source>
        <dbReference type="EMBL" id="NSJ80703.1"/>
    </source>
</evidence>
<dbReference type="InterPro" id="IPR012664">
    <property type="entry name" value="CHP02452"/>
</dbReference>
<organism evidence="2 4">
    <name type="scientific">Anaerostipes hadrus</name>
    <dbReference type="NCBI Taxonomy" id="649756"/>
    <lineage>
        <taxon>Bacteria</taxon>
        <taxon>Bacillati</taxon>
        <taxon>Bacillota</taxon>
        <taxon>Clostridia</taxon>
        <taxon>Lachnospirales</taxon>
        <taxon>Lachnospiraceae</taxon>
        <taxon>Anaerostipes</taxon>
    </lineage>
</organism>
<dbReference type="EMBL" id="JAAITB010000038">
    <property type="protein sequence ID" value="NSJ80703.1"/>
    <property type="molecule type" value="Genomic_DNA"/>
</dbReference>
<dbReference type="Proteomes" id="UP000095553">
    <property type="component" value="Unassembled WGS sequence"/>
</dbReference>
<dbReference type="EMBL" id="CYXY01000007">
    <property type="protein sequence ID" value="CUM91705.1"/>
    <property type="molecule type" value="Genomic_DNA"/>
</dbReference>
<dbReference type="Proteomes" id="UP001644750">
    <property type="component" value="Unassembled WGS sequence"/>
</dbReference>
<reference evidence="3 5" key="2">
    <citation type="journal article" date="2020" name="Cell Host Microbe">
        <title>Functional and Genomic Variation between Human-Derived Isolates of Lachnospiraceae Reveals Inter- and Intra-Species Diversity.</title>
        <authorList>
            <person name="Sorbara M.T."/>
            <person name="Littmann E.R."/>
            <person name="Fontana E."/>
            <person name="Moody T.U."/>
            <person name="Kohout C.E."/>
            <person name="Gjonbalaj M."/>
            <person name="Eaton V."/>
            <person name="Seok R."/>
            <person name="Leiner I.M."/>
            <person name="Pamer E.G."/>
        </authorList>
    </citation>
    <scope>NUCLEOTIDE SEQUENCE [LARGE SCALE GENOMIC DNA]</scope>
    <source>
        <strain evidence="3 5">MSK.14.57</strain>
    </source>
</reference>
<evidence type="ECO:0000313" key="5">
    <source>
        <dbReference type="Proteomes" id="UP001644750"/>
    </source>
</evidence>
<protein>
    <submittedName>
        <fullName evidence="3">TIGR02452 family protein</fullName>
    </submittedName>
    <submittedName>
        <fullName evidence="2">Uncharacterized protein conserved in bacteria</fullName>
    </submittedName>
</protein>
<reference evidence="2 4" key="1">
    <citation type="submission" date="2015-09" db="EMBL/GenBank/DDBJ databases">
        <authorList>
            <consortium name="Pathogen Informatics"/>
        </authorList>
    </citation>
    <scope>NUCLEOTIDE SEQUENCE [LARGE SCALE GENOMIC DNA]</scope>
    <source>
        <strain evidence="2 4">2789STDY5834959</strain>
    </source>
</reference>
<dbReference type="AlphaFoldDB" id="A0A173SQ15"/>
<name>A0A173SQ15_ANAHA</name>
<dbReference type="InterPro" id="IPR043472">
    <property type="entry name" value="Macro_dom-like"/>
</dbReference>
<keyword evidence="5" id="KW-1185">Reference proteome</keyword>
<dbReference type="SUPFAM" id="SSF52949">
    <property type="entry name" value="Macro domain-like"/>
    <property type="match status" value="1"/>
</dbReference>